<reference evidence="1" key="1">
    <citation type="submission" date="2020-12" db="EMBL/GenBank/DDBJ databases">
        <title>WGS assembly of Carya illinoinensis cv. Pawnee.</title>
        <authorList>
            <person name="Platts A."/>
            <person name="Shu S."/>
            <person name="Wright S."/>
            <person name="Barry K."/>
            <person name="Edger P."/>
            <person name="Pires J.C."/>
            <person name="Schmutz J."/>
        </authorList>
    </citation>
    <scope>NUCLEOTIDE SEQUENCE</scope>
    <source>
        <tissue evidence="1">Leaf</tissue>
    </source>
</reference>
<evidence type="ECO:0000313" key="2">
    <source>
        <dbReference type="Proteomes" id="UP000811609"/>
    </source>
</evidence>
<proteinExistence type="predicted"/>
<gene>
    <name evidence="1" type="ORF">CIPAW_16G061100</name>
</gene>
<dbReference type="Proteomes" id="UP000811609">
    <property type="component" value="Chromosome 16"/>
</dbReference>
<name>A0A8T1N262_CARIL</name>
<dbReference type="EMBL" id="CM031824">
    <property type="protein sequence ID" value="KAG6624939.1"/>
    <property type="molecule type" value="Genomic_DNA"/>
</dbReference>
<dbReference type="AlphaFoldDB" id="A0A8T1N262"/>
<protein>
    <submittedName>
        <fullName evidence="1">Uncharacterized protein</fullName>
    </submittedName>
</protein>
<sequence>MTPLRKPTTTTVCIHRTAAPTTTIIFAATTAPQTRSFKPYQLRSSQQRHPLKVSSFSISGLILCINGNLYDLGLW</sequence>
<keyword evidence="2" id="KW-1185">Reference proteome</keyword>
<evidence type="ECO:0000313" key="1">
    <source>
        <dbReference type="EMBL" id="KAG6624939.1"/>
    </source>
</evidence>
<comment type="caution">
    <text evidence="1">The sequence shown here is derived from an EMBL/GenBank/DDBJ whole genome shotgun (WGS) entry which is preliminary data.</text>
</comment>
<organism evidence="1 2">
    <name type="scientific">Carya illinoinensis</name>
    <name type="common">Pecan</name>
    <dbReference type="NCBI Taxonomy" id="32201"/>
    <lineage>
        <taxon>Eukaryota</taxon>
        <taxon>Viridiplantae</taxon>
        <taxon>Streptophyta</taxon>
        <taxon>Embryophyta</taxon>
        <taxon>Tracheophyta</taxon>
        <taxon>Spermatophyta</taxon>
        <taxon>Magnoliopsida</taxon>
        <taxon>eudicotyledons</taxon>
        <taxon>Gunneridae</taxon>
        <taxon>Pentapetalae</taxon>
        <taxon>rosids</taxon>
        <taxon>fabids</taxon>
        <taxon>Fagales</taxon>
        <taxon>Juglandaceae</taxon>
        <taxon>Carya</taxon>
    </lineage>
</organism>
<accession>A0A8T1N262</accession>